<dbReference type="EMBL" id="MU001498">
    <property type="protein sequence ID" value="KAF2446338.1"/>
    <property type="molecule type" value="Genomic_DNA"/>
</dbReference>
<proteinExistence type="predicted"/>
<feature type="transmembrane region" description="Helical" evidence="1">
    <location>
        <begin position="29"/>
        <end position="50"/>
    </location>
</feature>
<gene>
    <name evidence="2" type="ORF">P171DRAFT_430502</name>
</gene>
<feature type="transmembrane region" description="Helical" evidence="1">
    <location>
        <begin position="102"/>
        <end position="122"/>
    </location>
</feature>
<feature type="transmembrane region" description="Helical" evidence="1">
    <location>
        <begin position="176"/>
        <end position="197"/>
    </location>
</feature>
<dbReference type="Proteomes" id="UP000799764">
    <property type="component" value="Unassembled WGS sequence"/>
</dbReference>
<keyword evidence="1" id="KW-1133">Transmembrane helix</keyword>
<dbReference type="AlphaFoldDB" id="A0A9P4PN60"/>
<evidence type="ECO:0000313" key="3">
    <source>
        <dbReference type="Proteomes" id="UP000799764"/>
    </source>
</evidence>
<dbReference type="OrthoDB" id="4191440at2759"/>
<evidence type="ECO:0000256" key="1">
    <source>
        <dbReference type="SAM" id="Phobius"/>
    </source>
</evidence>
<evidence type="ECO:0000313" key="2">
    <source>
        <dbReference type="EMBL" id="KAF2446338.1"/>
    </source>
</evidence>
<keyword evidence="3" id="KW-1185">Reference proteome</keyword>
<keyword evidence="1" id="KW-0812">Transmembrane</keyword>
<accession>A0A9P4PN60</accession>
<feature type="transmembrane region" description="Helical" evidence="1">
    <location>
        <begin position="209"/>
        <end position="227"/>
    </location>
</feature>
<organism evidence="2 3">
    <name type="scientific">Karstenula rhodostoma CBS 690.94</name>
    <dbReference type="NCBI Taxonomy" id="1392251"/>
    <lineage>
        <taxon>Eukaryota</taxon>
        <taxon>Fungi</taxon>
        <taxon>Dikarya</taxon>
        <taxon>Ascomycota</taxon>
        <taxon>Pezizomycotina</taxon>
        <taxon>Dothideomycetes</taxon>
        <taxon>Pleosporomycetidae</taxon>
        <taxon>Pleosporales</taxon>
        <taxon>Massarineae</taxon>
        <taxon>Didymosphaeriaceae</taxon>
        <taxon>Karstenula</taxon>
    </lineage>
</organism>
<name>A0A9P4PN60_9PLEO</name>
<evidence type="ECO:0008006" key="4">
    <source>
        <dbReference type="Google" id="ProtNLM"/>
    </source>
</evidence>
<reference evidence="2" key="1">
    <citation type="journal article" date="2020" name="Stud. Mycol.">
        <title>101 Dothideomycetes genomes: a test case for predicting lifestyles and emergence of pathogens.</title>
        <authorList>
            <person name="Haridas S."/>
            <person name="Albert R."/>
            <person name="Binder M."/>
            <person name="Bloem J."/>
            <person name="Labutti K."/>
            <person name="Salamov A."/>
            <person name="Andreopoulos B."/>
            <person name="Baker S."/>
            <person name="Barry K."/>
            <person name="Bills G."/>
            <person name="Bluhm B."/>
            <person name="Cannon C."/>
            <person name="Castanera R."/>
            <person name="Culley D."/>
            <person name="Daum C."/>
            <person name="Ezra D."/>
            <person name="Gonzalez J."/>
            <person name="Henrissat B."/>
            <person name="Kuo A."/>
            <person name="Liang C."/>
            <person name="Lipzen A."/>
            <person name="Lutzoni F."/>
            <person name="Magnuson J."/>
            <person name="Mondo S."/>
            <person name="Nolan M."/>
            <person name="Ohm R."/>
            <person name="Pangilinan J."/>
            <person name="Park H.-J."/>
            <person name="Ramirez L."/>
            <person name="Alfaro M."/>
            <person name="Sun H."/>
            <person name="Tritt A."/>
            <person name="Yoshinaga Y."/>
            <person name="Zwiers L.-H."/>
            <person name="Turgeon B."/>
            <person name="Goodwin S."/>
            <person name="Spatafora J."/>
            <person name="Crous P."/>
            <person name="Grigoriev I."/>
        </authorList>
    </citation>
    <scope>NUCLEOTIDE SEQUENCE</scope>
    <source>
        <strain evidence="2">CBS 690.94</strain>
    </source>
</reference>
<comment type="caution">
    <text evidence="2">The sequence shown here is derived from an EMBL/GenBank/DDBJ whole genome shotgun (WGS) entry which is preliminary data.</text>
</comment>
<keyword evidence="1" id="KW-0472">Membrane</keyword>
<protein>
    <recommendedName>
        <fullName evidence="4">F-box domain-containing protein</fullName>
    </recommendedName>
</protein>
<sequence length="510" mass="59080">MAPRLRFLTGCFGWQPTELSRCNEVATRAWMWTIHLILVIPTAMAAFTARSNYLLVKRYPQLSQHPYNPKMGLSFLMTYIGCVILFPWVFLATLLLKKWYGSWTLLYGIANLALAITITMGVSMQAQFLPASLNGCKGGKAMNWQVVDGYPSMFTLAADLDRNNVDKAEAICKNMVAGWTVATAVVFFQFLLAYISVFFDEREFSLLNPIRPFVWLLFIIIAPFLLVRDGVLPRIRLWLSYTRKGVAELRSTKDLQVPPQTQFIPQYQSFEAPKSKLTDVLAIEHVLLNMVDYLHFEDVVNLSLTCRAVREVVYPPRDLDYRVPKLTRHCCSIAEESKCLYCNNKICGSCQRNPLWPGLSGRRHVTGCKPYCESCYYKSFARHPRGYKKTCKCYITDRSNEFQDVCRSCMDKHVDTLQAERHKRYHQEVRDIAYKENSKCGSCKMVLKDGMRWWKCGKCGGECRDEIHPAFVKRKKEKDFEKGDVGNRETDEDGSWWRRWRNVLVPRRQD</sequence>
<feature type="transmembrane region" description="Helical" evidence="1">
    <location>
        <begin position="71"/>
        <end position="96"/>
    </location>
</feature>